<feature type="compositionally biased region" description="Basic and acidic residues" evidence="1">
    <location>
        <begin position="45"/>
        <end position="59"/>
    </location>
</feature>
<organism evidence="2 3">
    <name type="scientific">Jaapia argillacea MUCL 33604</name>
    <dbReference type="NCBI Taxonomy" id="933084"/>
    <lineage>
        <taxon>Eukaryota</taxon>
        <taxon>Fungi</taxon>
        <taxon>Dikarya</taxon>
        <taxon>Basidiomycota</taxon>
        <taxon>Agaricomycotina</taxon>
        <taxon>Agaricomycetes</taxon>
        <taxon>Agaricomycetidae</taxon>
        <taxon>Jaapiales</taxon>
        <taxon>Jaapiaceae</taxon>
        <taxon>Jaapia</taxon>
    </lineage>
</organism>
<dbReference type="Proteomes" id="UP000027265">
    <property type="component" value="Unassembled WGS sequence"/>
</dbReference>
<dbReference type="EMBL" id="KL197712">
    <property type="protein sequence ID" value="KDQ61562.1"/>
    <property type="molecule type" value="Genomic_DNA"/>
</dbReference>
<protein>
    <submittedName>
        <fullName evidence="2">Uncharacterized protein</fullName>
    </submittedName>
</protein>
<name>A0A067QDJ1_9AGAM</name>
<gene>
    <name evidence="2" type="ORF">JAAARDRAFT_54915</name>
</gene>
<feature type="compositionally biased region" description="Polar residues" evidence="1">
    <location>
        <begin position="72"/>
        <end position="84"/>
    </location>
</feature>
<evidence type="ECO:0000256" key="1">
    <source>
        <dbReference type="SAM" id="MobiDB-lite"/>
    </source>
</evidence>
<feature type="region of interest" description="Disordered" evidence="1">
    <location>
        <begin position="1"/>
        <end position="177"/>
    </location>
</feature>
<evidence type="ECO:0000313" key="2">
    <source>
        <dbReference type="EMBL" id="KDQ61562.1"/>
    </source>
</evidence>
<feature type="compositionally biased region" description="Low complexity" evidence="1">
    <location>
        <begin position="18"/>
        <end position="28"/>
    </location>
</feature>
<feature type="compositionally biased region" description="Low complexity" evidence="1">
    <location>
        <begin position="101"/>
        <end position="121"/>
    </location>
</feature>
<feature type="compositionally biased region" description="Low complexity" evidence="1">
    <location>
        <begin position="135"/>
        <end position="156"/>
    </location>
</feature>
<reference evidence="3" key="1">
    <citation type="journal article" date="2014" name="Proc. Natl. Acad. Sci. U.S.A.">
        <title>Extensive sampling of basidiomycete genomes demonstrates inadequacy of the white-rot/brown-rot paradigm for wood decay fungi.</title>
        <authorList>
            <person name="Riley R."/>
            <person name="Salamov A.A."/>
            <person name="Brown D.W."/>
            <person name="Nagy L.G."/>
            <person name="Floudas D."/>
            <person name="Held B.W."/>
            <person name="Levasseur A."/>
            <person name="Lombard V."/>
            <person name="Morin E."/>
            <person name="Otillar R."/>
            <person name="Lindquist E.A."/>
            <person name="Sun H."/>
            <person name="LaButti K.M."/>
            <person name="Schmutz J."/>
            <person name="Jabbour D."/>
            <person name="Luo H."/>
            <person name="Baker S.E."/>
            <person name="Pisabarro A.G."/>
            <person name="Walton J.D."/>
            <person name="Blanchette R.A."/>
            <person name="Henrissat B."/>
            <person name="Martin F."/>
            <person name="Cullen D."/>
            <person name="Hibbett D.S."/>
            <person name="Grigoriev I.V."/>
        </authorList>
    </citation>
    <scope>NUCLEOTIDE SEQUENCE [LARGE SCALE GENOMIC DNA]</scope>
    <source>
        <strain evidence="3">MUCL 33604</strain>
    </source>
</reference>
<keyword evidence="3" id="KW-1185">Reference proteome</keyword>
<sequence>METGHPLVTPNALQGTNSLCLSISPRSSSDPDRTVPFSGSQSHATPHDARGMTRVDPLHRHQRSTPYLEGPRTTTRASTVHSQPPTLPPSRIPIATSRRPSLNTRLSGSSSSSSRIANSRSPFASAFGQGANDHQSSSTSSLFPSSSSQLGSEGTSLDSRNGRYNARSHWPNQARRR</sequence>
<dbReference type="HOGENOM" id="CLU_1518079_0_0_1"/>
<dbReference type="AlphaFoldDB" id="A0A067QDJ1"/>
<accession>A0A067QDJ1</accession>
<proteinExistence type="predicted"/>
<dbReference type="InParanoid" id="A0A067QDJ1"/>
<evidence type="ECO:0000313" key="3">
    <source>
        <dbReference type="Proteomes" id="UP000027265"/>
    </source>
</evidence>